<gene>
    <name evidence="1" type="ORF">Azoinq_04395</name>
</gene>
<dbReference type="EMBL" id="CP064782">
    <property type="protein sequence ID" value="QWT49854.1"/>
    <property type="molecule type" value="Genomic_DNA"/>
</dbReference>
<organism evidence="1 2">
    <name type="scientific">Azospira inquinata</name>
    <dbReference type="NCBI Taxonomy" id="2785627"/>
    <lineage>
        <taxon>Bacteria</taxon>
        <taxon>Pseudomonadati</taxon>
        <taxon>Pseudomonadota</taxon>
        <taxon>Betaproteobacteria</taxon>
        <taxon>Rhodocyclales</taxon>
        <taxon>Rhodocyclaceae</taxon>
        <taxon>Azospira</taxon>
    </lineage>
</organism>
<dbReference type="Proteomes" id="UP000683428">
    <property type="component" value="Chromosome"/>
</dbReference>
<accession>A0A975SNX4</accession>
<evidence type="ECO:0000313" key="2">
    <source>
        <dbReference type="Proteomes" id="UP000683428"/>
    </source>
</evidence>
<keyword evidence="2" id="KW-1185">Reference proteome</keyword>
<dbReference type="AlphaFoldDB" id="A0A975SNX4"/>
<sequence length="205" mass="22141">MRQLPPQFAALRRGILVALLGVGGGLMIWGGSHSAYLKAKDQAQASQAQVEQQGLARQRGIQAQKQRQHLAQRLSQAQGKGWITASRPGEDRPLAPLLSPARYPGLTLRPAEPRFLAQEAGWRLVSQSIQIHLPLRHEAQLLDLLGQLQSPGQGLLRVQNCQVAWAEPPEEGGLTGEPPQPGALAADCRVERLTLQAPPPGETSP</sequence>
<proteinExistence type="predicted"/>
<reference evidence="1" key="1">
    <citation type="submission" date="2020-11" db="EMBL/GenBank/DDBJ databases">
        <title>Azospira inquinata sp. nov.</title>
        <authorList>
            <person name="Moe W.M."/>
            <person name="Mikes M.C."/>
        </authorList>
    </citation>
    <scope>NUCLEOTIDE SEQUENCE</scope>
    <source>
        <strain evidence="1">Azo-3</strain>
    </source>
</reference>
<protein>
    <submittedName>
        <fullName evidence="1">Uncharacterized protein</fullName>
    </submittedName>
</protein>
<evidence type="ECO:0000313" key="1">
    <source>
        <dbReference type="EMBL" id="QWT49854.1"/>
    </source>
</evidence>
<name>A0A975SNX4_9RHOO</name>
<dbReference type="RefSeq" id="WP_216131900.1">
    <property type="nucleotide sequence ID" value="NZ_CP064782.1"/>
</dbReference>
<dbReference type="KEGG" id="aiq:Azoinq_04395"/>